<dbReference type="GO" id="GO:0016491">
    <property type="term" value="F:oxidoreductase activity"/>
    <property type="evidence" value="ECO:0007669"/>
    <property type="project" value="UniProtKB-KW"/>
</dbReference>
<dbReference type="SUPFAM" id="SSF51430">
    <property type="entry name" value="NAD(P)-linked oxidoreductase"/>
    <property type="match status" value="1"/>
</dbReference>
<evidence type="ECO:0000259" key="4">
    <source>
        <dbReference type="Pfam" id="PF00248"/>
    </source>
</evidence>
<accession>A0AAJ0CP07</accession>
<keyword evidence="2" id="KW-0560">Oxidoreductase</keyword>
<dbReference type="PRINTS" id="PR00069">
    <property type="entry name" value="ALDKETRDTASE"/>
</dbReference>
<evidence type="ECO:0000313" key="6">
    <source>
        <dbReference type="Proteomes" id="UP001251528"/>
    </source>
</evidence>
<dbReference type="Proteomes" id="UP001251528">
    <property type="component" value="Unassembled WGS sequence"/>
</dbReference>
<dbReference type="AlphaFoldDB" id="A0AAJ0CP07"/>
<evidence type="ECO:0000256" key="2">
    <source>
        <dbReference type="ARBA" id="ARBA00023002"/>
    </source>
</evidence>
<name>A0AAJ0CP07_9HYPO</name>
<gene>
    <name evidence="5" type="ORF">QQS21_008025</name>
</gene>
<evidence type="ECO:0000313" key="5">
    <source>
        <dbReference type="EMBL" id="KAK2594246.1"/>
    </source>
</evidence>
<evidence type="ECO:0000256" key="3">
    <source>
        <dbReference type="ARBA" id="ARBA00038157"/>
    </source>
</evidence>
<evidence type="ECO:0000256" key="1">
    <source>
        <dbReference type="ARBA" id="ARBA00022857"/>
    </source>
</evidence>
<keyword evidence="6" id="KW-1185">Reference proteome</keyword>
<dbReference type="InterPro" id="IPR036812">
    <property type="entry name" value="NAD(P)_OxRdtase_dom_sf"/>
</dbReference>
<dbReference type="InterPro" id="IPR050523">
    <property type="entry name" value="AKR_Detox_Biosynth"/>
</dbReference>
<dbReference type="InterPro" id="IPR023210">
    <property type="entry name" value="NADP_OxRdtase_dom"/>
</dbReference>
<dbReference type="PANTHER" id="PTHR43364">
    <property type="entry name" value="NADH-SPECIFIC METHYLGLYOXAL REDUCTASE-RELATED"/>
    <property type="match status" value="1"/>
</dbReference>
<reference evidence="5" key="1">
    <citation type="submission" date="2023-06" db="EMBL/GenBank/DDBJ databases">
        <title>Conoideocrella luteorostrata (Hypocreales: Clavicipitaceae), a potential biocontrol fungus for elongate hemlock scale in United States Christmas tree production areas.</title>
        <authorList>
            <person name="Barrett H."/>
            <person name="Lovett B."/>
            <person name="Macias A.M."/>
            <person name="Stajich J.E."/>
            <person name="Kasson M.T."/>
        </authorList>
    </citation>
    <scope>NUCLEOTIDE SEQUENCE</scope>
    <source>
        <strain evidence="5">ARSEF 14590</strain>
    </source>
</reference>
<keyword evidence="1" id="KW-0521">NADP</keyword>
<organism evidence="5 6">
    <name type="scientific">Conoideocrella luteorostrata</name>
    <dbReference type="NCBI Taxonomy" id="1105319"/>
    <lineage>
        <taxon>Eukaryota</taxon>
        <taxon>Fungi</taxon>
        <taxon>Dikarya</taxon>
        <taxon>Ascomycota</taxon>
        <taxon>Pezizomycotina</taxon>
        <taxon>Sordariomycetes</taxon>
        <taxon>Hypocreomycetidae</taxon>
        <taxon>Hypocreales</taxon>
        <taxon>Clavicipitaceae</taxon>
        <taxon>Conoideocrella</taxon>
    </lineage>
</organism>
<dbReference type="Gene3D" id="3.20.20.100">
    <property type="entry name" value="NADP-dependent oxidoreductase domain"/>
    <property type="match status" value="1"/>
</dbReference>
<comment type="similarity">
    <text evidence="3">Belongs to the aldo/keto reductase family. Aldo/keto reductase 2 subfamily.</text>
</comment>
<protein>
    <recommendedName>
        <fullName evidence="4">NADP-dependent oxidoreductase domain-containing protein</fullName>
    </recommendedName>
</protein>
<proteinExistence type="inferred from homology"/>
<dbReference type="EMBL" id="JASWJB010000175">
    <property type="protein sequence ID" value="KAK2594246.1"/>
    <property type="molecule type" value="Genomic_DNA"/>
</dbReference>
<feature type="domain" description="NADP-dependent oxidoreductase" evidence="4">
    <location>
        <begin position="1"/>
        <end position="233"/>
    </location>
</feature>
<comment type="caution">
    <text evidence="5">The sequence shown here is derived from an EMBL/GenBank/DDBJ whole genome shotgun (WGS) entry which is preliminary data.</text>
</comment>
<dbReference type="Pfam" id="PF00248">
    <property type="entry name" value="Aldo_ket_red"/>
    <property type="match status" value="1"/>
</dbReference>
<sequence length="283" mass="31285">MVIATKYTTNFKAGPHQPRIMANFVGNGTKSLQISVNASLQKLQTDYIDVLYVHWWDYSASIPEVMQSLNQLVASGKVLYLGISDAPAWIASKANEYARNHGLRQFSVYQGRWSAACRDLERDIIPMCKAEGMAITPWGSLGGGSFKSERARRLNDGRKGEPSHADISVSRALEAIAGRKNTTITSIALAYVMHKTPYVFPVVGGRKIEHLRANIEALTIGLTDEEIQEIESAVSFDLGFPHNFLWGTQLPKNALQDIWLLSTAGNFDHVDDVKPIKPKANGE</sequence>
<dbReference type="PANTHER" id="PTHR43364:SF7">
    <property type="entry name" value="NADP-DEPENDENT OXIDOREDUCTASE DOMAIN-CONTAINING PROTEIN-RELATED"/>
    <property type="match status" value="1"/>
</dbReference>
<dbReference type="InterPro" id="IPR020471">
    <property type="entry name" value="AKR"/>
</dbReference>